<dbReference type="GO" id="GO:0031012">
    <property type="term" value="C:extracellular matrix"/>
    <property type="evidence" value="ECO:0007669"/>
    <property type="project" value="TreeGrafter"/>
</dbReference>
<proteinExistence type="predicted"/>
<dbReference type="InterPro" id="IPR005135">
    <property type="entry name" value="Endo/exonuclease/phosphatase"/>
</dbReference>
<feature type="domain" description="Endonuclease/exonuclease/phosphatase" evidence="4">
    <location>
        <begin position="68"/>
        <end position="262"/>
    </location>
</feature>
<evidence type="ECO:0000259" key="4">
    <source>
        <dbReference type="Pfam" id="PF03372"/>
    </source>
</evidence>
<feature type="signal peptide" evidence="3">
    <location>
        <begin position="1"/>
        <end position="18"/>
    </location>
</feature>
<accession>A0AA88XS87</accession>
<dbReference type="Pfam" id="PF03372">
    <property type="entry name" value="Exo_endo_phos"/>
    <property type="match status" value="1"/>
</dbReference>
<dbReference type="InterPro" id="IPR036691">
    <property type="entry name" value="Endo/exonu/phosph_ase_sf"/>
</dbReference>
<keyword evidence="6" id="KW-1185">Reference proteome</keyword>
<feature type="region of interest" description="Disordered" evidence="1">
    <location>
        <begin position="22"/>
        <end position="44"/>
    </location>
</feature>
<comment type="caution">
    <text evidence="5">The sequence shown here is derived from an EMBL/GenBank/DDBJ whole genome shotgun (WGS) entry which is preliminary data.</text>
</comment>
<keyword evidence="2" id="KW-0812">Transmembrane</keyword>
<dbReference type="AlphaFoldDB" id="A0AA88XS87"/>
<dbReference type="GO" id="GO:0061343">
    <property type="term" value="P:cell adhesion involved in heart morphogenesis"/>
    <property type="evidence" value="ECO:0007669"/>
    <property type="project" value="TreeGrafter"/>
</dbReference>
<sequence>MFFIFINILILLCGDIESNPGPVSQSSSLDDSSSNTDVSSSDSSLLSQSSQASSLFENPDGLTSLIHLNVQSLKPKIDVLEGNLNNIDILCFTESWLNKDKKDNEIELKGFHPPFRNDRTNKPGGGVCVYVKNTYVCKRRPDLEIHGIEHVWVEISIKHESFLIGTFYRPPNSPNTTWDLIEESFDLANDSNIKNIIITGDFNENQISLNNPKLKNISARQGFSQLIKDPTSVTEYSETLIDLLFTNNPNTIKTVGVLDPFLDVHTRFHRPIYCLINVPKNQKIKCKRTIYLYDKGNYDKMREKLNEINWEETINEDSNVDDTMKYLTNLILELTKNHIPNKIITERNEDLPWITNKIRRAMRRRNRARKKAKRSNAINDWNNYKKLRNQVVNLLRVAKHKHQVNSCKKLENTPTSSKLWWKTLNQIGNIKNPSSQIHALKSNNKIIYDDTDKAGILNAYFASQSNISNNNSPLPDIPSRDDIQLTDIHITPDDVLDVITLNKANGPDGISPKVIKALVLAIRIRTGPLIHKNEKQKRSTVSQSGYCPYINLIQGLPPFDTKTVAVFKKMPNSGRIPMYVSTGSDHAQLFYVQHLKAWAIGYKNHSGEFISRVQSKGTTFPQESFDGLLAARQSGSKIVWELDPQLKFECSRGPGHVSRKKFIFALIAAIVAVTSVTTTTLHVVQATKGCLYYPSVCRMRDDIKKRLQPEVTRLRDGFIRKFGSHGRYKDAVNTLQQQFLNLRDNLVQTEKLQAKMNFSVTEIDSLLGTLKTDFPDFAHALDNYKQWSKSILQQAQMSIIGTEVEILGLTASIGSVASVTSRFALAASIIGSVVAIGFSIVDVVQSVTQERKVRDDLQRATNKLNYAKSSIISATHKMEEVQKKLCQTIITYFYNLGEKGSNYDRSFHYLKSFLYGHYFAHSKNCNVRSVYDGSTYYGLRLLSYYVKRVLTYTSNNLNDLEHKIAEVSATDAYLKNIKSKLTSGKESPSRIFKLTHANRPAFAKDLFSNFFSVLKYAAEKVFPHTTCFWGYDLRAIRAKSLTSKNFHSYKVCSSKEISGTVNVIKSGTGHGYAPCRILRQIKGDLFDTTTRLVQFLSDHVLVRSTCYWGYNLHDIHSGRFFDSNANMTSTLFTALKYSSKETIARNIMCHEYHVCDHSWQTFVLCNSWHGTSLARHIHCSSHTLDRYCIPPSNVVENCH</sequence>
<dbReference type="Gene3D" id="3.60.10.10">
    <property type="entry name" value="Endonuclease/exonuclease/phosphatase"/>
    <property type="match status" value="1"/>
</dbReference>
<keyword evidence="3" id="KW-0732">Signal</keyword>
<feature type="chain" id="PRO_5041643405" description="Endonuclease/exonuclease/phosphatase domain-containing protein" evidence="3">
    <location>
        <begin position="19"/>
        <end position="1199"/>
    </location>
</feature>
<evidence type="ECO:0000256" key="3">
    <source>
        <dbReference type="SAM" id="SignalP"/>
    </source>
</evidence>
<reference evidence="5" key="1">
    <citation type="submission" date="2019-08" db="EMBL/GenBank/DDBJ databases">
        <title>The improved chromosome-level genome for the pearl oyster Pinctada fucata martensii using PacBio sequencing and Hi-C.</title>
        <authorList>
            <person name="Zheng Z."/>
        </authorList>
    </citation>
    <scope>NUCLEOTIDE SEQUENCE</scope>
    <source>
        <strain evidence="5">ZZ-2019</strain>
        <tissue evidence="5">Adductor muscle</tissue>
    </source>
</reference>
<protein>
    <recommendedName>
        <fullName evidence="4">Endonuclease/exonuclease/phosphatase domain-containing protein</fullName>
    </recommendedName>
</protein>
<name>A0AA88XS87_PINIB</name>
<evidence type="ECO:0000256" key="2">
    <source>
        <dbReference type="SAM" id="Phobius"/>
    </source>
</evidence>
<dbReference type="PANTHER" id="PTHR33395:SF22">
    <property type="entry name" value="REVERSE TRANSCRIPTASE DOMAIN-CONTAINING PROTEIN"/>
    <property type="match status" value="1"/>
</dbReference>
<evidence type="ECO:0000256" key="1">
    <source>
        <dbReference type="SAM" id="MobiDB-lite"/>
    </source>
</evidence>
<feature type="compositionally biased region" description="Low complexity" evidence="1">
    <location>
        <begin position="24"/>
        <end position="44"/>
    </location>
</feature>
<organism evidence="5 6">
    <name type="scientific">Pinctada imbricata</name>
    <name type="common">Atlantic pearl-oyster</name>
    <name type="synonym">Pinctada martensii</name>
    <dbReference type="NCBI Taxonomy" id="66713"/>
    <lineage>
        <taxon>Eukaryota</taxon>
        <taxon>Metazoa</taxon>
        <taxon>Spiralia</taxon>
        <taxon>Lophotrochozoa</taxon>
        <taxon>Mollusca</taxon>
        <taxon>Bivalvia</taxon>
        <taxon>Autobranchia</taxon>
        <taxon>Pteriomorphia</taxon>
        <taxon>Pterioida</taxon>
        <taxon>Pterioidea</taxon>
        <taxon>Pteriidae</taxon>
        <taxon>Pinctada</taxon>
    </lineage>
</organism>
<keyword evidence="2" id="KW-0472">Membrane</keyword>
<dbReference type="GO" id="GO:0007508">
    <property type="term" value="P:larval heart development"/>
    <property type="evidence" value="ECO:0007669"/>
    <property type="project" value="TreeGrafter"/>
</dbReference>
<dbReference type="GO" id="GO:0003824">
    <property type="term" value="F:catalytic activity"/>
    <property type="evidence" value="ECO:0007669"/>
    <property type="project" value="InterPro"/>
</dbReference>
<evidence type="ECO:0000313" key="5">
    <source>
        <dbReference type="EMBL" id="KAK3090698.1"/>
    </source>
</evidence>
<dbReference type="Proteomes" id="UP001186944">
    <property type="component" value="Unassembled WGS sequence"/>
</dbReference>
<gene>
    <name evidence="5" type="ORF">FSP39_013835</name>
</gene>
<dbReference type="EMBL" id="VSWD01000010">
    <property type="protein sequence ID" value="KAK3090698.1"/>
    <property type="molecule type" value="Genomic_DNA"/>
</dbReference>
<dbReference type="PANTHER" id="PTHR33395">
    <property type="entry name" value="TRANSCRIPTASE, PUTATIVE-RELATED-RELATED"/>
    <property type="match status" value="1"/>
</dbReference>
<keyword evidence="2" id="KW-1133">Transmembrane helix</keyword>
<dbReference type="SUPFAM" id="SSF56219">
    <property type="entry name" value="DNase I-like"/>
    <property type="match status" value="1"/>
</dbReference>
<evidence type="ECO:0000313" key="6">
    <source>
        <dbReference type="Proteomes" id="UP001186944"/>
    </source>
</evidence>
<feature type="transmembrane region" description="Helical" evidence="2">
    <location>
        <begin position="662"/>
        <end position="684"/>
    </location>
</feature>
<feature type="transmembrane region" description="Helical" evidence="2">
    <location>
        <begin position="823"/>
        <end position="844"/>
    </location>
</feature>